<evidence type="ECO:0000256" key="2">
    <source>
        <dbReference type="ARBA" id="ARBA00022679"/>
    </source>
</evidence>
<dbReference type="GeneID" id="101863995"/>
<dbReference type="RefSeq" id="XP_005102442.2">
    <property type="nucleotide sequence ID" value="XM_005102385.3"/>
</dbReference>
<reference evidence="5" key="1">
    <citation type="submission" date="2025-08" db="UniProtKB">
        <authorList>
            <consortium name="RefSeq"/>
        </authorList>
    </citation>
    <scope>IDENTIFICATION</scope>
</reference>
<dbReference type="InterPro" id="IPR000863">
    <property type="entry name" value="Sulfotransferase_dom"/>
</dbReference>
<keyword evidence="4" id="KW-1185">Reference proteome</keyword>
<accession>A0ABM0JVE2</accession>
<keyword evidence="2" id="KW-0808">Transferase</keyword>
<protein>
    <submittedName>
        <fullName evidence="5">Sulfotransferase 6B1</fullName>
    </submittedName>
</protein>
<evidence type="ECO:0000313" key="4">
    <source>
        <dbReference type="Proteomes" id="UP000694888"/>
    </source>
</evidence>
<proteinExistence type="inferred from homology"/>
<evidence type="ECO:0000259" key="3">
    <source>
        <dbReference type="Pfam" id="PF00685"/>
    </source>
</evidence>
<feature type="domain" description="Sulfotransferase" evidence="3">
    <location>
        <begin position="52"/>
        <end position="288"/>
    </location>
</feature>
<dbReference type="Gene3D" id="3.40.50.300">
    <property type="entry name" value="P-loop containing nucleotide triphosphate hydrolases"/>
    <property type="match status" value="1"/>
</dbReference>
<sequence length="315" mass="35970">MDCGRWKLRMTFVKQPDAGGDTMTLLKVDNSLYPPFSADVINGLTSLEIREDDIIICAYPKAGTHWVWEISRCLLAGTTTLPLVEKDNNMIECVPSATLDALPSPRILNTHLTFDQLPAEIRQKRCQIIYINRNPKDLAVSCYHHHRKLTDFYQYEGSWENFLPLFMDGKLDYGSWFAYVTDWERVVRENPGLPIHVMAYEDLKQDPVQQIAGLGKFLGQEVSEQFATSVADKCSFVNMKSRKGQFETGSDGEPIMYRKGEVGDWTNWFTVLQNEAMDGYLRQHLAESSLKFKYTLGSDLMGVNDRDVIIDANMN</sequence>
<dbReference type="SUPFAM" id="SSF52540">
    <property type="entry name" value="P-loop containing nucleoside triphosphate hydrolases"/>
    <property type="match status" value="1"/>
</dbReference>
<comment type="similarity">
    <text evidence="1">Belongs to the sulfotransferase 1 family.</text>
</comment>
<gene>
    <name evidence="5" type="primary">LOC101863995</name>
</gene>
<dbReference type="PANTHER" id="PTHR11783">
    <property type="entry name" value="SULFOTRANSFERASE SULT"/>
    <property type="match status" value="1"/>
</dbReference>
<dbReference type="InterPro" id="IPR027417">
    <property type="entry name" value="P-loop_NTPase"/>
</dbReference>
<evidence type="ECO:0000256" key="1">
    <source>
        <dbReference type="ARBA" id="ARBA00005771"/>
    </source>
</evidence>
<feature type="non-terminal residue" evidence="5">
    <location>
        <position position="315"/>
    </location>
</feature>
<dbReference type="Proteomes" id="UP000694888">
    <property type="component" value="Unplaced"/>
</dbReference>
<evidence type="ECO:0000313" key="5">
    <source>
        <dbReference type="RefSeq" id="XP_005102442.2"/>
    </source>
</evidence>
<organism evidence="4 5">
    <name type="scientific">Aplysia californica</name>
    <name type="common">California sea hare</name>
    <dbReference type="NCBI Taxonomy" id="6500"/>
    <lineage>
        <taxon>Eukaryota</taxon>
        <taxon>Metazoa</taxon>
        <taxon>Spiralia</taxon>
        <taxon>Lophotrochozoa</taxon>
        <taxon>Mollusca</taxon>
        <taxon>Gastropoda</taxon>
        <taxon>Heterobranchia</taxon>
        <taxon>Euthyneura</taxon>
        <taxon>Tectipleura</taxon>
        <taxon>Aplysiida</taxon>
        <taxon>Aplysioidea</taxon>
        <taxon>Aplysiidae</taxon>
        <taxon>Aplysia</taxon>
    </lineage>
</organism>
<dbReference type="Pfam" id="PF00685">
    <property type="entry name" value="Sulfotransfer_1"/>
    <property type="match status" value="1"/>
</dbReference>
<name>A0ABM0JVE2_APLCA</name>